<dbReference type="Gene3D" id="2.40.50.100">
    <property type="match status" value="1"/>
</dbReference>
<accession>A0A4R5W7W9</accession>
<dbReference type="Gene3D" id="1.10.287.470">
    <property type="entry name" value="Helix hairpin bin"/>
    <property type="match status" value="2"/>
</dbReference>
<evidence type="ECO:0000256" key="7">
    <source>
        <dbReference type="ARBA" id="ARBA00022989"/>
    </source>
</evidence>
<evidence type="ECO:0000256" key="4">
    <source>
        <dbReference type="ARBA" id="ARBA00022475"/>
    </source>
</evidence>
<keyword evidence="7 9" id="KW-1133">Transmembrane helix</keyword>
<feature type="transmembrane region" description="Helical" evidence="9">
    <location>
        <begin position="18"/>
        <end position="39"/>
    </location>
</feature>
<keyword evidence="3" id="KW-0813">Transport</keyword>
<gene>
    <name evidence="12" type="ORF">E2I14_03265</name>
</gene>
<dbReference type="GO" id="GO:0046677">
    <property type="term" value="P:response to antibiotic"/>
    <property type="evidence" value="ECO:0007669"/>
    <property type="project" value="UniProtKB-ARBA"/>
</dbReference>
<comment type="subcellular location">
    <subcellularLocation>
        <location evidence="1">Cell inner membrane</location>
        <topology evidence="1">Single-pass membrane protein</topology>
    </subcellularLocation>
</comment>
<dbReference type="EMBL" id="SMYL01000001">
    <property type="protein sequence ID" value="TDK68574.1"/>
    <property type="molecule type" value="Genomic_DNA"/>
</dbReference>
<evidence type="ECO:0000256" key="1">
    <source>
        <dbReference type="ARBA" id="ARBA00004377"/>
    </source>
</evidence>
<dbReference type="InterPro" id="IPR058633">
    <property type="entry name" value="EmrA/FarA_HH"/>
</dbReference>
<evidence type="ECO:0000256" key="6">
    <source>
        <dbReference type="ARBA" id="ARBA00022692"/>
    </source>
</evidence>
<dbReference type="FunFam" id="2.40.30.170:FF:000003">
    <property type="entry name" value="Multidrug resistance protein A"/>
    <property type="match status" value="1"/>
</dbReference>
<dbReference type="RefSeq" id="WP_133325347.1">
    <property type="nucleotide sequence ID" value="NZ_SMYL01000001.1"/>
</dbReference>
<evidence type="ECO:0000313" key="13">
    <source>
        <dbReference type="Proteomes" id="UP000294829"/>
    </source>
</evidence>
<evidence type="ECO:0000259" key="11">
    <source>
        <dbReference type="Pfam" id="PF25963"/>
    </source>
</evidence>
<evidence type="ECO:0000256" key="3">
    <source>
        <dbReference type="ARBA" id="ARBA00022448"/>
    </source>
</evidence>
<proteinExistence type="inferred from homology"/>
<dbReference type="GO" id="GO:0015721">
    <property type="term" value="P:bile acid and bile salt transport"/>
    <property type="evidence" value="ECO:0007669"/>
    <property type="project" value="UniProtKB-ARBA"/>
</dbReference>
<feature type="domain" description="Multidrug export protein EmrA/FarA alpha-helical hairpin" evidence="10">
    <location>
        <begin position="91"/>
        <end position="225"/>
    </location>
</feature>
<name>A0A4R5W7W9_9BURK</name>
<evidence type="ECO:0000256" key="8">
    <source>
        <dbReference type="ARBA" id="ARBA00023136"/>
    </source>
</evidence>
<dbReference type="GO" id="GO:1990961">
    <property type="term" value="P:xenobiotic detoxification by transmembrane export across the plasma membrane"/>
    <property type="evidence" value="ECO:0007669"/>
    <property type="project" value="UniProtKB-ARBA"/>
</dbReference>
<dbReference type="PANTHER" id="PTHR30386">
    <property type="entry name" value="MEMBRANE FUSION SUBUNIT OF EMRAB-TOLC MULTIDRUG EFFLUX PUMP"/>
    <property type="match status" value="1"/>
</dbReference>
<dbReference type="SUPFAM" id="SSF111369">
    <property type="entry name" value="HlyD-like secretion proteins"/>
    <property type="match status" value="2"/>
</dbReference>
<keyword evidence="4" id="KW-1003">Cell membrane</keyword>
<dbReference type="Gene3D" id="2.40.30.170">
    <property type="match status" value="1"/>
</dbReference>
<dbReference type="Proteomes" id="UP000294829">
    <property type="component" value="Unassembled WGS sequence"/>
</dbReference>
<keyword evidence="5" id="KW-0997">Cell inner membrane</keyword>
<dbReference type="AlphaFoldDB" id="A0A4R5W7W9"/>
<sequence length="416" mass="44532">MDNSSEQTIPGQAKRKTALLALSGIFGVAAIAYGVYWFINNGKHEDTDNAYVSGNIVQITPQIAGTVNAIEAQDTDFVKAGQTLVKLDGADAQVALDQARAQLAQTVREVRTLYANNATYEANVTLREAEITRTASELARAKEDLARRQSVASIGAVSNEELQHAKSNLVAAQSAYAAAQAGVLSANEQLASNKTLTEGVHVEQHPNVLRAAAKFREAYINAQRTNLLSPVTGYVARRSVQLGQRIQAGTPLMAVIPMDQLWVDANFKEVQLRKMRIGQPVHLVADMYGKNVVFHGTVEGLGVGTGAAFALLPAQNATGNWIKVVQRVPVRIKLDPKELAEHPLRIGLSMEVDVDVVDQSGKALANTENSAKNAEVIPTDSAAADAEIKKIIASNIGEKSTKATKASKASKEDKAH</sequence>
<reference evidence="12 13" key="1">
    <citation type="submission" date="2019-03" db="EMBL/GenBank/DDBJ databases">
        <title>Sapientia aquatica gen. nov., sp. nov., isolated from a crater lake.</title>
        <authorList>
            <person name="Felfoldi T."/>
            <person name="Szabo A."/>
            <person name="Toth E."/>
            <person name="Schumann P."/>
            <person name="Keki Z."/>
            <person name="Marialigeti K."/>
            <person name="Mathe I."/>
        </authorList>
    </citation>
    <scope>NUCLEOTIDE SEQUENCE [LARGE SCALE GENOMIC DNA]</scope>
    <source>
        <strain evidence="12 13">SA-152</strain>
    </source>
</reference>
<evidence type="ECO:0000256" key="2">
    <source>
        <dbReference type="ARBA" id="ARBA00009477"/>
    </source>
</evidence>
<keyword evidence="6 9" id="KW-0812">Transmembrane</keyword>
<organism evidence="12 13">
    <name type="scientific">Sapientia aquatica</name>
    <dbReference type="NCBI Taxonomy" id="1549640"/>
    <lineage>
        <taxon>Bacteria</taxon>
        <taxon>Pseudomonadati</taxon>
        <taxon>Pseudomonadota</taxon>
        <taxon>Betaproteobacteria</taxon>
        <taxon>Burkholderiales</taxon>
        <taxon>Oxalobacteraceae</taxon>
        <taxon>Sapientia</taxon>
    </lineage>
</organism>
<feature type="domain" description="p-hydroxybenzoic acid efflux pump subunit AaeA-like beta-barrel" evidence="11">
    <location>
        <begin position="262"/>
        <end position="347"/>
    </location>
</feature>
<evidence type="ECO:0000256" key="9">
    <source>
        <dbReference type="SAM" id="Phobius"/>
    </source>
</evidence>
<evidence type="ECO:0000259" key="10">
    <source>
        <dbReference type="Pfam" id="PF25885"/>
    </source>
</evidence>
<evidence type="ECO:0000256" key="5">
    <source>
        <dbReference type="ARBA" id="ARBA00022519"/>
    </source>
</evidence>
<dbReference type="Pfam" id="PF25885">
    <property type="entry name" value="HH_EMRA"/>
    <property type="match status" value="1"/>
</dbReference>
<dbReference type="InterPro" id="IPR058634">
    <property type="entry name" value="AaeA-lik-b-barrel"/>
</dbReference>
<dbReference type="OrthoDB" id="9811754at2"/>
<dbReference type="Pfam" id="PF25963">
    <property type="entry name" value="Beta-barrel_AAEA"/>
    <property type="match status" value="1"/>
</dbReference>
<dbReference type="InterPro" id="IPR050739">
    <property type="entry name" value="MFP"/>
</dbReference>
<protein>
    <submittedName>
        <fullName evidence="12">HlyD family efflux transporter periplasmic adaptor subunit</fullName>
    </submittedName>
</protein>
<comment type="caution">
    <text evidence="12">The sequence shown here is derived from an EMBL/GenBank/DDBJ whole genome shotgun (WGS) entry which is preliminary data.</text>
</comment>
<keyword evidence="8 9" id="KW-0472">Membrane</keyword>
<dbReference type="PANTHER" id="PTHR30386:SF19">
    <property type="entry name" value="MULTIDRUG EXPORT PROTEIN EMRA-RELATED"/>
    <property type="match status" value="1"/>
</dbReference>
<comment type="similarity">
    <text evidence="2">Belongs to the membrane fusion protein (MFP) (TC 8.A.1) family.</text>
</comment>
<keyword evidence="13" id="KW-1185">Reference proteome</keyword>
<dbReference type="GO" id="GO:0005886">
    <property type="term" value="C:plasma membrane"/>
    <property type="evidence" value="ECO:0007669"/>
    <property type="project" value="UniProtKB-SubCell"/>
</dbReference>
<evidence type="ECO:0000313" key="12">
    <source>
        <dbReference type="EMBL" id="TDK68574.1"/>
    </source>
</evidence>